<evidence type="ECO:0000313" key="7">
    <source>
        <dbReference type="EMBL" id="MDQ1097161.1"/>
    </source>
</evidence>
<evidence type="ECO:0000256" key="1">
    <source>
        <dbReference type="ARBA" id="ARBA00004651"/>
    </source>
</evidence>
<feature type="transmembrane region" description="Helical" evidence="6">
    <location>
        <begin position="305"/>
        <end position="324"/>
    </location>
</feature>
<dbReference type="RefSeq" id="WP_307450495.1">
    <property type="nucleotide sequence ID" value="NZ_JAUTAL010000001.1"/>
</dbReference>
<reference evidence="7 8" key="1">
    <citation type="submission" date="2023-07" db="EMBL/GenBank/DDBJ databases">
        <title>Functional and genomic diversity of the sorghum phyllosphere microbiome.</title>
        <authorList>
            <person name="Shade A."/>
        </authorList>
    </citation>
    <scope>NUCLEOTIDE SEQUENCE [LARGE SCALE GENOMIC DNA]</scope>
    <source>
        <strain evidence="7 8">SORGH_AS_1064</strain>
    </source>
</reference>
<evidence type="ECO:0000313" key="8">
    <source>
        <dbReference type="Proteomes" id="UP001225072"/>
    </source>
</evidence>
<feature type="transmembrane region" description="Helical" evidence="6">
    <location>
        <begin position="82"/>
        <end position="103"/>
    </location>
</feature>
<keyword evidence="2" id="KW-1003">Cell membrane</keyword>
<feature type="transmembrane region" description="Helical" evidence="6">
    <location>
        <begin position="115"/>
        <end position="135"/>
    </location>
</feature>
<organism evidence="7 8">
    <name type="scientific">Chryseobacterium camelliae</name>
    <dbReference type="NCBI Taxonomy" id="1265445"/>
    <lineage>
        <taxon>Bacteria</taxon>
        <taxon>Pseudomonadati</taxon>
        <taxon>Bacteroidota</taxon>
        <taxon>Flavobacteriia</taxon>
        <taxon>Flavobacteriales</taxon>
        <taxon>Weeksellaceae</taxon>
        <taxon>Chryseobacterium group</taxon>
        <taxon>Chryseobacterium</taxon>
    </lineage>
</organism>
<gene>
    <name evidence="7" type="ORF">QE404_002308</name>
</gene>
<dbReference type="Proteomes" id="UP001225072">
    <property type="component" value="Unassembled WGS sequence"/>
</dbReference>
<evidence type="ECO:0000256" key="5">
    <source>
        <dbReference type="ARBA" id="ARBA00023136"/>
    </source>
</evidence>
<feature type="transmembrane region" description="Helical" evidence="6">
    <location>
        <begin position="431"/>
        <end position="451"/>
    </location>
</feature>
<feature type="transmembrane region" description="Helical" evidence="6">
    <location>
        <begin position="180"/>
        <end position="199"/>
    </location>
</feature>
<dbReference type="PANTHER" id="PTHR30250">
    <property type="entry name" value="PST FAMILY PREDICTED COLANIC ACID TRANSPORTER"/>
    <property type="match status" value="1"/>
</dbReference>
<dbReference type="InterPro" id="IPR050833">
    <property type="entry name" value="Poly_Biosynth_Transport"/>
</dbReference>
<evidence type="ECO:0000256" key="4">
    <source>
        <dbReference type="ARBA" id="ARBA00022989"/>
    </source>
</evidence>
<dbReference type="EMBL" id="JAUTAL010000001">
    <property type="protein sequence ID" value="MDQ1097161.1"/>
    <property type="molecule type" value="Genomic_DNA"/>
</dbReference>
<name>A0ABU0TJI2_9FLAO</name>
<comment type="subcellular location">
    <subcellularLocation>
        <location evidence="1">Cell membrane</location>
        <topology evidence="1">Multi-pass membrane protein</topology>
    </subcellularLocation>
</comment>
<comment type="caution">
    <text evidence="7">The sequence shown here is derived from an EMBL/GenBank/DDBJ whole genome shotgun (WGS) entry which is preliminary data.</text>
</comment>
<accession>A0ABU0TJI2</accession>
<feature type="transmembrane region" description="Helical" evidence="6">
    <location>
        <begin position="457"/>
        <end position="477"/>
    </location>
</feature>
<evidence type="ECO:0000256" key="3">
    <source>
        <dbReference type="ARBA" id="ARBA00022692"/>
    </source>
</evidence>
<protein>
    <submittedName>
        <fullName evidence="7">O-antigen/teichoic acid export membrane protein</fullName>
    </submittedName>
</protein>
<keyword evidence="4 6" id="KW-1133">Transmembrane helix</keyword>
<feature type="transmembrane region" description="Helical" evidence="6">
    <location>
        <begin position="220"/>
        <end position="242"/>
    </location>
</feature>
<feature type="transmembrane region" description="Helical" evidence="6">
    <location>
        <begin position="371"/>
        <end position="390"/>
    </location>
</feature>
<proteinExistence type="predicted"/>
<feature type="transmembrane region" description="Helical" evidence="6">
    <location>
        <begin position="344"/>
        <end position="364"/>
    </location>
</feature>
<keyword evidence="3 6" id="KW-0812">Transmembrane</keyword>
<feature type="transmembrane region" description="Helical" evidence="6">
    <location>
        <begin position="396"/>
        <end position="419"/>
    </location>
</feature>
<feature type="transmembrane region" description="Helical" evidence="6">
    <location>
        <begin position="12"/>
        <end position="30"/>
    </location>
</feature>
<feature type="transmembrane region" description="Helical" evidence="6">
    <location>
        <begin position="147"/>
        <end position="168"/>
    </location>
</feature>
<feature type="transmembrane region" description="Helical" evidence="6">
    <location>
        <begin position="262"/>
        <end position="284"/>
    </location>
</feature>
<evidence type="ECO:0000256" key="6">
    <source>
        <dbReference type="SAM" id="Phobius"/>
    </source>
</evidence>
<evidence type="ECO:0000256" key="2">
    <source>
        <dbReference type="ARBA" id="ARBA00022475"/>
    </source>
</evidence>
<keyword evidence="5 6" id="KW-0472">Membrane</keyword>
<dbReference type="PANTHER" id="PTHR30250:SF11">
    <property type="entry name" value="O-ANTIGEN TRANSPORTER-RELATED"/>
    <property type="match status" value="1"/>
</dbReference>
<sequence length="499" mass="56891">MSVVARQGFKYSIIGYVGFLLGTVSIFIFMNNLTFYGTLRYIMPTAEMLVPFVVFGISYANVKFFPKTDKDGKRQNMLSLSLAAVFINFIIFLVVFFLIPYFFPGFKNTKAWNSRGIILPLTLMLSFCAIFNKYISNYKRIVVSNIFDNLFPKIANLGSFLIFMYLASRYAENSTVPENTALIFFFGMFVLMFAGYAFYTNKLEKIRFDFSTDYFKKDDFYKEFAAYSFFGFLGTFGNYLAINNFMIGEFLGMEENGIYSTLYALISLISIPQLGLFNISAPIISKNLIDGDMEGLDRFHKKTSLTLYFLGAVLFSCIMVGFPYLTHFMPKNGVLLREYEPVIWIWGSAVLVDLATGFNGNIISLSKYYKFNIVVMLLLAGLTIVLNLYFLKHTDLKLIGIALSTAISLTAYNVIKIVFNYLMFKVSPLSIEMIFVSIICTLAITVAIILPNADNNFINLIYKPAVVLILIFTGNYFTKIFPVEDYINAKFIKSLLKFR</sequence>
<feature type="transmembrane region" description="Helical" evidence="6">
    <location>
        <begin position="42"/>
        <end position="62"/>
    </location>
</feature>
<keyword evidence="8" id="KW-1185">Reference proteome</keyword>